<keyword evidence="1" id="KW-0479">Metal-binding</keyword>
<dbReference type="GO" id="GO:0061630">
    <property type="term" value="F:ubiquitin protein ligase activity"/>
    <property type="evidence" value="ECO:0007669"/>
    <property type="project" value="TreeGrafter"/>
</dbReference>
<feature type="domain" description="RING-type" evidence="5">
    <location>
        <begin position="148"/>
        <end position="197"/>
    </location>
</feature>
<dbReference type="Gene3D" id="3.30.40.10">
    <property type="entry name" value="Zinc/RING finger domain, C3HC4 (zinc finger)"/>
    <property type="match status" value="1"/>
</dbReference>
<dbReference type="InterPro" id="IPR013083">
    <property type="entry name" value="Znf_RING/FYVE/PHD"/>
</dbReference>
<protein>
    <recommendedName>
        <fullName evidence="5">RING-type domain-containing protein</fullName>
    </recommendedName>
</protein>
<dbReference type="GO" id="GO:0008270">
    <property type="term" value="F:zinc ion binding"/>
    <property type="evidence" value="ECO:0007669"/>
    <property type="project" value="UniProtKB-KW"/>
</dbReference>
<name>A0A7R9UCL8_9STRA</name>
<evidence type="ECO:0000256" key="2">
    <source>
        <dbReference type="ARBA" id="ARBA00022771"/>
    </source>
</evidence>
<evidence type="ECO:0000256" key="3">
    <source>
        <dbReference type="ARBA" id="ARBA00022833"/>
    </source>
</evidence>
<evidence type="ECO:0000259" key="5">
    <source>
        <dbReference type="PROSITE" id="PS50089"/>
    </source>
</evidence>
<reference evidence="6" key="1">
    <citation type="submission" date="2021-01" db="EMBL/GenBank/DDBJ databases">
        <authorList>
            <person name="Corre E."/>
            <person name="Pelletier E."/>
            <person name="Niang G."/>
            <person name="Scheremetjew M."/>
            <person name="Finn R."/>
            <person name="Kale V."/>
            <person name="Holt S."/>
            <person name="Cochrane G."/>
            <person name="Meng A."/>
            <person name="Brown T."/>
            <person name="Cohen L."/>
        </authorList>
    </citation>
    <scope>NUCLEOTIDE SEQUENCE</scope>
    <source>
        <strain evidence="6">CCMP2078</strain>
    </source>
</reference>
<accession>A0A7R9UCL8</accession>
<dbReference type="SUPFAM" id="SSF57850">
    <property type="entry name" value="RING/U-box"/>
    <property type="match status" value="1"/>
</dbReference>
<dbReference type="GO" id="GO:0005634">
    <property type="term" value="C:nucleus"/>
    <property type="evidence" value="ECO:0007669"/>
    <property type="project" value="TreeGrafter"/>
</dbReference>
<keyword evidence="3" id="KW-0862">Zinc</keyword>
<dbReference type="GO" id="GO:0006511">
    <property type="term" value="P:ubiquitin-dependent protein catabolic process"/>
    <property type="evidence" value="ECO:0007669"/>
    <property type="project" value="TreeGrafter"/>
</dbReference>
<dbReference type="PANTHER" id="PTHR45931">
    <property type="entry name" value="SI:CH211-59O9.10"/>
    <property type="match status" value="1"/>
</dbReference>
<dbReference type="SMART" id="SM00184">
    <property type="entry name" value="RING"/>
    <property type="match status" value="1"/>
</dbReference>
<proteinExistence type="predicted"/>
<dbReference type="PROSITE" id="PS50089">
    <property type="entry name" value="ZF_RING_2"/>
    <property type="match status" value="1"/>
</dbReference>
<evidence type="ECO:0000256" key="4">
    <source>
        <dbReference type="PROSITE-ProRule" id="PRU00175"/>
    </source>
</evidence>
<dbReference type="AlphaFoldDB" id="A0A7R9UCL8"/>
<evidence type="ECO:0000256" key="1">
    <source>
        <dbReference type="ARBA" id="ARBA00022723"/>
    </source>
</evidence>
<keyword evidence="2 4" id="KW-0863">Zinc-finger</keyword>
<evidence type="ECO:0000313" key="6">
    <source>
        <dbReference type="EMBL" id="CAD8262094.1"/>
    </source>
</evidence>
<gene>
    <name evidence="6" type="ORF">PPYR1160_LOCUS11596</name>
</gene>
<dbReference type="PANTHER" id="PTHR45931:SF3">
    <property type="entry name" value="RING ZINC FINGER-CONTAINING PROTEIN"/>
    <property type="match status" value="1"/>
</dbReference>
<sequence>MQGSRRDAVRPQMGFRVGSYENLAHNPYVGTFGYPSPDTEAVKAEAEQVVTALEDGDPADEAPCLSTRKSMRLEAARNNAYVGVFRHAPQNRGLNTSQNLEPQHSRRILGQLDLARKLRRSSRHLKTAEVALLKTVTVPDTSTSHACCAICLEPFKAGDVLRRLPCNHEFHQKCVDCWLLGTRSSSACRTDTCPVCKTVVRPDAPQNVACSTSSVGESWVRVTESAPQEPPTANFSAGLSIPPWAFIRAGQALFARENSNFQS</sequence>
<dbReference type="InterPro" id="IPR001841">
    <property type="entry name" value="Znf_RING"/>
</dbReference>
<dbReference type="InterPro" id="IPR051834">
    <property type="entry name" value="RING_finger_E3_ligase"/>
</dbReference>
<dbReference type="Pfam" id="PF17123">
    <property type="entry name" value="zf-RING_11"/>
    <property type="match status" value="1"/>
</dbReference>
<dbReference type="EMBL" id="HBEA01015173">
    <property type="protein sequence ID" value="CAD8262094.1"/>
    <property type="molecule type" value="Transcribed_RNA"/>
</dbReference>
<organism evidence="6">
    <name type="scientific">Pinguiococcus pyrenoidosus</name>
    <dbReference type="NCBI Taxonomy" id="172671"/>
    <lineage>
        <taxon>Eukaryota</taxon>
        <taxon>Sar</taxon>
        <taxon>Stramenopiles</taxon>
        <taxon>Ochrophyta</taxon>
        <taxon>Pinguiophyceae</taxon>
        <taxon>Pinguiochrysidales</taxon>
        <taxon>Pinguiochrysidaceae</taxon>
        <taxon>Pinguiococcus</taxon>
    </lineage>
</organism>